<keyword evidence="4" id="KW-1185">Reference proteome</keyword>
<proteinExistence type="predicted"/>
<organism evidence="3 4">
    <name type="scientific">Stylonychia lemnae</name>
    <name type="common">Ciliate</name>
    <dbReference type="NCBI Taxonomy" id="5949"/>
    <lineage>
        <taxon>Eukaryota</taxon>
        <taxon>Sar</taxon>
        <taxon>Alveolata</taxon>
        <taxon>Ciliophora</taxon>
        <taxon>Intramacronucleata</taxon>
        <taxon>Spirotrichea</taxon>
        <taxon>Stichotrichia</taxon>
        <taxon>Sporadotrichida</taxon>
        <taxon>Oxytrichidae</taxon>
        <taxon>Stylonychinae</taxon>
        <taxon>Stylonychia</taxon>
    </lineage>
</organism>
<evidence type="ECO:0000256" key="1">
    <source>
        <dbReference type="SAM" id="Coils"/>
    </source>
</evidence>
<evidence type="ECO:0000313" key="3">
    <source>
        <dbReference type="EMBL" id="CDW84443.1"/>
    </source>
</evidence>
<feature type="region of interest" description="Disordered" evidence="2">
    <location>
        <begin position="558"/>
        <end position="586"/>
    </location>
</feature>
<feature type="compositionally biased region" description="Low complexity" evidence="2">
    <location>
        <begin position="134"/>
        <end position="153"/>
    </location>
</feature>
<feature type="region of interest" description="Disordered" evidence="2">
    <location>
        <begin position="758"/>
        <end position="784"/>
    </location>
</feature>
<dbReference type="Proteomes" id="UP000039865">
    <property type="component" value="Unassembled WGS sequence"/>
</dbReference>
<protein>
    <submittedName>
        <fullName evidence="3">Uncharacterized protein</fullName>
    </submittedName>
</protein>
<feature type="region of interest" description="Disordered" evidence="2">
    <location>
        <begin position="69"/>
        <end position="92"/>
    </location>
</feature>
<name>A0A078AUC0_STYLE</name>
<feature type="region of interest" description="Disordered" evidence="2">
    <location>
        <begin position="342"/>
        <end position="373"/>
    </location>
</feature>
<feature type="compositionally biased region" description="Low complexity" evidence="2">
    <location>
        <begin position="359"/>
        <end position="373"/>
    </location>
</feature>
<feature type="compositionally biased region" description="Polar residues" evidence="2">
    <location>
        <begin position="179"/>
        <end position="199"/>
    </location>
</feature>
<evidence type="ECO:0000313" key="4">
    <source>
        <dbReference type="Proteomes" id="UP000039865"/>
    </source>
</evidence>
<sequence length="825" mass="96699">MLSRQYPSSQTSQQDSSDDFPIKTHHNNMQSAQIFQQNQFTDNYRSSIDENSPYKDEYIDNEFQENEFKEQVNQATSQNDNGRNQKRGKLQNINANINADLLGSGHRKSGTMQINYTMTSLKSPVLKNKRNQVSQKAGSISQQSQASQSQNQQVKPNFINNQQMAQQLSLKDKAITRNTSKNQSLNQSRSNIVPSSSQGHARAGSNMDIDSIQRTQLQSSNLKQQNEPLDQDSNGSLVGNSNKTPQILLNMLGNLIREIEVYLPKSFDYLKALDLESDLKRAINNTPTGATQINEQLNFKITQFILDQESKIAAAQRSLNNSQINNSRLENSQKRLKQFNNEEEKLEDQQNNNNGTANQPLTTQQKKQQTKSMMLKQQFNPEQQEEYDQISALYEQSLSMIMAKDVMKFKSFIGKGPELPIGIAFLYYLVSQESSIMLSNDKKTIVNAQWEEVKKQFSNGGKVIFAFKKIRDYIESDLINISHFQQILFQQEQLNTFSINNEDSTLNIFASYLQNTISLTRFIKQVKGYTEDQLKPPVKRLANFRSPDRPRTSIISQNILNQGQNPSNHQQSKSSMRRFLSPEMSSSLHNISKQSIHIQRNTQQDFKNELNNLIHQQETENLQQSAEKKNQLYSQRLSLAQVQLNIKKMKFEMEREEKQALKEREKQEEQEYLNFQREQMLAEAKLQDERKQKEKEDFIRRQQEMIEENRKAKEYKKQEEDRLTRDNYDFEVEKQFKENEVRKKKDQELNQIKLNQIQIQEKERAEKEKYRQEKVEEQRQREEQRKVLLRTEMEELQKRERQLQDEIEFLRQMKSMPVRIPGSKR</sequence>
<keyword evidence="1" id="KW-0175">Coiled coil</keyword>
<feature type="compositionally biased region" description="Polar residues" evidence="2">
    <location>
        <begin position="349"/>
        <end position="358"/>
    </location>
</feature>
<feature type="region of interest" description="Disordered" evidence="2">
    <location>
        <begin position="1"/>
        <end position="24"/>
    </location>
</feature>
<reference evidence="3 4" key="1">
    <citation type="submission" date="2014-06" db="EMBL/GenBank/DDBJ databases">
        <authorList>
            <person name="Swart Estienne"/>
        </authorList>
    </citation>
    <scope>NUCLEOTIDE SEQUENCE [LARGE SCALE GENOMIC DNA]</scope>
    <source>
        <strain evidence="3 4">130c</strain>
    </source>
</reference>
<feature type="compositionally biased region" description="Basic and acidic residues" evidence="2">
    <location>
        <begin position="760"/>
        <end position="784"/>
    </location>
</feature>
<dbReference type="EMBL" id="CCKQ01012805">
    <property type="protein sequence ID" value="CDW84443.1"/>
    <property type="molecule type" value="Genomic_DNA"/>
</dbReference>
<feature type="region of interest" description="Disordered" evidence="2">
    <location>
        <begin position="179"/>
        <end position="204"/>
    </location>
</feature>
<dbReference type="InParanoid" id="A0A078AUC0"/>
<feature type="region of interest" description="Disordered" evidence="2">
    <location>
        <begin position="220"/>
        <end position="239"/>
    </location>
</feature>
<feature type="compositionally biased region" description="Polar residues" evidence="2">
    <location>
        <begin position="71"/>
        <end position="82"/>
    </location>
</feature>
<feature type="compositionally biased region" description="Polar residues" evidence="2">
    <location>
        <begin position="558"/>
        <end position="574"/>
    </location>
</feature>
<gene>
    <name evidence="3" type="primary">Contig3952.g4225</name>
    <name evidence="3" type="ORF">STYLEM_13506</name>
</gene>
<feature type="coiled-coil region" evidence="1">
    <location>
        <begin position="607"/>
        <end position="678"/>
    </location>
</feature>
<dbReference type="AlphaFoldDB" id="A0A078AUC0"/>
<feature type="region of interest" description="Disordered" evidence="2">
    <location>
        <begin position="122"/>
        <end position="153"/>
    </location>
</feature>
<accession>A0A078AUC0</accession>
<evidence type="ECO:0000256" key="2">
    <source>
        <dbReference type="SAM" id="MobiDB-lite"/>
    </source>
</evidence>